<evidence type="ECO:0000313" key="1">
    <source>
        <dbReference type="EMBL" id="QHT07532.1"/>
    </source>
</evidence>
<protein>
    <submittedName>
        <fullName evidence="1">Uncharacterized protein</fullName>
    </submittedName>
</protein>
<accession>A0A6C0CTP5</accession>
<name>A0A6C0CTP5_9ZZZZ</name>
<organism evidence="1">
    <name type="scientific">viral metagenome</name>
    <dbReference type="NCBI Taxonomy" id="1070528"/>
    <lineage>
        <taxon>unclassified sequences</taxon>
        <taxon>metagenomes</taxon>
        <taxon>organismal metagenomes</taxon>
    </lineage>
</organism>
<proteinExistence type="predicted"/>
<reference evidence="1" key="1">
    <citation type="journal article" date="2020" name="Nature">
        <title>Giant virus diversity and host interactions through global metagenomics.</title>
        <authorList>
            <person name="Schulz F."/>
            <person name="Roux S."/>
            <person name="Paez-Espino D."/>
            <person name="Jungbluth S."/>
            <person name="Walsh D.A."/>
            <person name="Denef V.J."/>
            <person name="McMahon K.D."/>
            <person name="Konstantinidis K.T."/>
            <person name="Eloe-Fadrosh E.A."/>
            <person name="Kyrpides N.C."/>
            <person name="Woyke T."/>
        </authorList>
    </citation>
    <scope>NUCLEOTIDE SEQUENCE</scope>
    <source>
        <strain evidence="1">GVMAG-M-3300021963-12</strain>
    </source>
</reference>
<sequence>MKNLSFLTKKRILKIQQTQRQTAMENVSDIENWVKALTAEFDRFCSSPPLADVTVAQEKNYFKGICKLIKRLKEDLDDNYYVYRGRALVELDGFFTEKALNNYLKAAEAIGIAPIGIPA</sequence>
<dbReference type="AlphaFoldDB" id="A0A6C0CTP5"/>
<dbReference type="EMBL" id="MN739482">
    <property type="protein sequence ID" value="QHT07532.1"/>
    <property type="molecule type" value="Genomic_DNA"/>
</dbReference>